<proteinExistence type="predicted"/>
<keyword evidence="1" id="KW-0175">Coiled coil</keyword>
<sequence length="69" mass="7707">ELLVTDNADMAEAIAEELNETNRERQELERNIHELARIDVANQGHKADYVTVVAAEDWHPGVIGIVASR</sequence>
<keyword evidence="2" id="KW-0540">Nuclease</keyword>
<protein>
    <submittedName>
        <fullName evidence="2">Single-stranded-DNA-specific exonuclease RecJ</fullName>
    </submittedName>
</protein>
<dbReference type="AlphaFoldDB" id="W1YR71"/>
<evidence type="ECO:0000313" key="2">
    <source>
        <dbReference type="EMBL" id="ETJ45078.1"/>
    </source>
</evidence>
<comment type="caution">
    <text evidence="2">The sequence shown here is derived from an EMBL/GenBank/DDBJ whole genome shotgun (WGS) entry which is preliminary data.</text>
</comment>
<evidence type="ECO:0000256" key="1">
    <source>
        <dbReference type="SAM" id="Coils"/>
    </source>
</evidence>
<accession>W1YR71</accession>
<dbReference type="GO" id="GO:0004527">
    <property type="term" value="F:exonuclease activity"/>
    <property type="evidence" value="ECO:0007669"/>
    <property type="project" value="UniProtKB-KW"/>
</dbReference>
<keyword evidence="2" id="KW-0378">Hydrolase</keyword>
<feature type="non-terminal residue" evidence="2">
    <location>
        <position position="69"/>
    </location>
</feature>
<dbReference type="EMBL" id="AZMM01000917">
    <property type="protein sequence ID" value="ETJ45078.1"/>
    <property type="molecule type" value="Genomic_DNA"/>
</dbReference>
<reference evidence="2" key="1">
    <citation type="submission" date="2013-12" db="EMBL/GenBank/DDBJ databases">
        <title>A Varibaculum cambriense genome reconstructed from a premature infant gut community with otherwise low bacterial novelty that shifts toward anaerobic metabolism during the third week of life.</title>
        <authorList>
            <person name="Brown C.T."/>
            <person name="Sharon I."/>
            <person name="Thomas B.C."/>
            <person name="Castelle C.J."/>
            <person name="Morowitz M.J."/>
            <person name="Banfield J.F."/>
        </authorList>
    </citation>
    <scope>NUCLEOTIDE SEQUENCE</scope>
</reference>
<dbReference type="InterPro" id="IPR051673">
    <property type="entry name" value="SSDNA_exonuclease_RecJ"/>
</dbReference>
<dbReference type="Gene3D" id="3.10.310.30">
    <property type="match status" value="1"/>
</dbReference>
<name>W1YR71_9ZZZZ</name>
<dbReference type="PANTHER" id="PTHR30255">
    <property type="entry name" value="SINGLE-STRANDED-DNA-SPECIFIC EXONUCLEASE RECJ"/>
    <property type="match status" value="1"/>
</dbReference>
<dbReference type="InterPro" id="IPR038763">
    <property type="entry name" value="DHH_sf"/>
</dbReference>
<organism evidence="2">
    <name type="scientific">human gut metagenome</name>
    <dbReference type="NCBI Taxonomy" id="408170"/>
    <lineage>
        <taxon>unclassified sequences</taxon>
        <taxon>metagenomes</taxon>
        <taxon>organismal metagenomes</taxon>
    </lineage>
</organism>
<keyword evidence="2" id="KW-0269">Exonuclease</keyword>
<feature type="coiled-coil region" evidence="1">
    <location>
        <begin position="11"/>
        <end position="38"/>
    </location>
</feature>
<dbReference type="SUPFAM" id="SSF64182">
    <property type="entry name" value="DHH phosphoesterases"/>
    <property type="match status" value="1"/>
</dbReference>
<dbReference type="PANTHER" id="PTHR30255:SF2">
    <property type="entry name" value="SINGLE-STRANDED-DNA-SPECIFIC EXONUCLEASE RECJ"/>
    <property type="match status" value="1"/>
</dbReference>
<gene>
    <name evidence="2" type="ORF">Q604_UNBC00917G0001</name>
</gene>
<feature type="non-terminal residue" evidence="2">
    <location>
        <position position="1"/>
    </location>
</feature>